<sequence length="77" mass="8472">MTFNQIKNFLIELKTNKTLLDEVSSVATANEIALIASHYGFEFTGKELKEISKSKIEGVNIKAQDTSPSYNFGEGGN</sequence>
<organism evidence="2 3">
    <name type="scientific">Prochlorococcus marinus str. MIT 9116</name>
    <dbReference type="NCBI Taxonomy" id="167544"/>
    <lineage>
        <taxon>Bacteria</taxon>
        <taxon>Bacillati</taxon>
        <taxon>Cyanobacteriota</taxon>
        <taxon>Cyanophyceae</taxon>
        <taxon>Synechococcales</taxon>
        <taxon>Prochlorococcaceae</taxon>
        <taxon>Prochlorococcus</taxon>
    </lineage>
</organism>
<dbReference type="InterPro" id="IPR012903">
    <property type="entry name" value="Nif11"/>
</dbReference>
<dbReference type="EMBL" id="JNAJ01000008">
    <property type="protein sequence ID" value="KGF92324.1"/>
    <property type="molecule type" value="Genomic_DNA"/>
</dbReference>
<feature type="domain" description="Nif11" evidence="1">
    <location>
        <begin position="1"/>
        <end position="48"/>
    </location>
</feature>
<protein>
    <recommendedName>
        <fullName evidence="1">Nif11 domain-containing protein</fullName>
    </recommendedName>
</protein>
<dbReference type="Proteomes" id="UP000030491">
    <property type="component" value="Unassembled WGS sequence"/>
</dbReference>
<evidence type="ECO:0000259" key="1">
    <source>
        <dbReference type="Pfam" id="PF07862"/>
    </source>
</evidence>
<dbReference type="NCBIfam" id="TIGR03798">
    <property type="entry name" value="leader_Nif11"/>
    <property type="match status" value="1"/>
</dbReference>
<name>A0A0A1ZVL1_PROMR</name>
<accession>A0A0A1ZVL1</accession>
<gene>
    <name evidence="2" type="ORF">EU93_0588</name>
</gene>
<dbReference type="AlphaFoldDB" id="A0A0A1ZVL1"/>
<dbReference type="Pfam" id="PF07862">
    <property type="entry name" value="Nif11"/>
    <property type="match status" value="1"/>
</dbReference>
<comment type="caution">
    <text evidence="2">The sequence shown here is derived from an EMBL/GenBank/DDBJ whole genome shotgun (WGS) entry which is preliminary data.</text>
</comment>
<proteinExistence type="predicted"/>
<dbReference type="OrthoDB" id="542288at2"/>
<reference evidence="3" key="1">
    <citation type="journal article" date="2014" name="Sci. Data">
        <title>Genomes of diverse isolates of the marine cyanobacterium Prochlorococcus.</title>
        <authorList>
            <person name="Biller S."/>
            <person name="Berube P."/>
            <person name="Thompson J."/>
            <person name="Kelly L."/>
            <person name="Roggensack S."/>
            <person name="Awad L."/>
            <person name="Roache-Johnson K."/>
            <person name="Ding H."/>
            <person name="Giovannoni S.J."/>
            <person name="Moore L.R."/>
            <person name="Chisholm S.W."/>
        </authorList>
    </citation>
    <scope>NUCLEOTIDE SEQUENCE [LARGE SCALE GENOMIC DNA]</scope>
</reference>
<dbReference type="InterPro" id="IPR022516">
    <property type="entry name" value="CHP03798_Ocin"/>
</dbReference>
<evidence type="ECO:0000313" key="3">
    <source>
        <dbReference type="Proteomes" id="UP000030491"/>
    </source>
</evidence>
<dbReference type="RefSeq" id="WP_032513384.1">
    <property type="nucleotide sequence ID" value="NZ_JNAJ01000008.1"/>
</dbReference>
<evidence type="ECO:0000313" key="2">
    <source>
        <dbReference type="EMBL" id="KGF92324.1"/>
    </source>
</evidence>